<protein>
    <submittedName>
        <fullName evidence="6">4Fe-4S binding protein</fullName>
    </submittedName>
</protein>
<name>A0A921KX24_9BACT</name>
<dbReference type="InterPro" id="IPR050572">
    <property type="entry name" value="Fe-S_Ferredoxin"/>
</dbReference>
<dbReference type="InterPro" id="IPR017896">
    <property type="entry name" value="4Fe4S_Fe-S-bd"/>
</dbReference>
<dbReference type="SUPFAM" id="SSF54862">
    <property type="entry name" value="4Fe-4S ferredoxins"/>
    <property type="match status" value="1"/>
</dbReference>
<dbReference type="Gene3D" id="3.40.50.360">
    <property type="match status" value="1"/>
</dbReference>
<evidence type="ECO:0000313" key="7">
    <source>
        <dbReference type="Proteomes" id="UP000742098"/>
    </source>
</evidence>
<proteinExistence type="predicted"/>
<evidence type="ECO:0000256" key="1">
    <source>
        <dbReference type="ARBA" id="ARBA00022485"/>
    </source>
</evidence>
<dbReference type="Proteomes" id="UP000742098">
    <property type="component" value="Unassembled WGS sequence"/>
</dbReference>
<reference evidence="6" key="2">
    <citation type="submission" date="2021-09" db="EMBL/GenBank/DDBJ databases">
        <authorList>
            <person name="Gilroy R."/>
        </authorList>
    </citation>
    <scope>NUCLEOTIDE SEQUENCE</scope>
    <source>
        <strain evidence="6">6966</strain>
    </source>
</reference>
<evidence type="ECO:0000313" key="6">
    <source>
        <dbReference type="EMBL" id="HJF69186.1"/>
    </source>
</evidence>
<dbReference type="InterPro" id="IPR029039">
    <property type="entry name" value="Flavoprotein-like_sf"/>
</dbReference>
<dbReference type="Gene3D" id="3.30.70.20">
    <property type="match status" value="1"/>
</dbReference>
<evidence type="ECO:0000256" key="2">
    <source>
        <dbReference type="ARBA" id="ARBA00022723"/>
    </source>
</evidence>
<gene>
    <name evidence="6" type="ORF">K8V05_00345</name>
</gene>
<evidence type="ECO:0000256" key="3">
    <source>
        <dbReference type="ARBA" id="ARBA00023004"/>
    </source>
</evidence>
<dbReference type="Pfam" id="PF13237">
    <property type="entry name" value="Fer4_10"/>
    <property type="match status" value="1"/>
</dbReference>
<accession>A0A921KX24</accession>
<dbReference type="PANTHER" id="PTHR43687">
    <property type="entry name" value="ADENYLYLSULFATE REDUCTASE, BETA SUBUNIT"/>
    <property type="match status" value="1"/>
</dbReference>
<dbReference type="EMBL" id="DYVS01000004">
    <property type="protein sequence ID" value="HJF69186.1"/>
    <property type="molecule type" value="Genomic_DNA"/>
</dbReference>
<keyword evidence="4" id="KW-0411">Iron-sulfur</keyword>
<dbReference type="AlphaFoldDB" id="A0A921KX24"/>
<dbReference type="PANTHER" id="PTHR43687:SF1">
    <property type="entry name" value="FERREDOXIN III"/>
    <property type="match status" value="1"/>
</dbReference>
<organism evidence="6 7">
    <name type="scientific">Butyricimonas virosa</name>
    <dbReference type="NCBI Taxonomy" id="544645"/>
    <lineage>
        <taxon>Bacteria</taxon>
        <taxon>Pseudomonadati</taxon>
        <taxon>Bacteroidota</taxon>
        <taxon>Bacteroidia</taxon>
        <taxon>Bacteroidales</taxon>
        <taxon>Odoribacteraceae</taxon>
        <taxon>Butyricimonas</taxon>
    </lineage>
</organism>
<dbReference type="PROSITE" id="PS51379">
    <property type="entry name" value="4FE4S_FER_2"/>
    <property type="match status" value="2"/>
</dbReference>
<keyword evidence="3" id="KW-0408">Iron</keyword>
<feature type="domain" description="4Fe-4S ferredoxin-type" evidence="5">
    <location>
        <begin position="185"/>
        <end position="213"/>
    </location>
</feature>
<reference evidence="6" key="1">
    <citation type="journal article" date="2021" name="PeerJ">
        <title>Extensive microbial diversity within the chicken gut microbiome revealed by metagenomics and culture.</title>
        <authorList>
            <person name="Gilroy R."/>
            <person name="Ravi A."/>
            <person name="Getino M."/>
            <person name="Pursley I."/>
            <person name="Horton D.L."/>
            <person name="Alikhan N.F."/>
            <person name="Baker D."/>
            <person name="Gharbi K."/>
            <person name="Hall N."/>
            <person name="Watson M."/>
            <person name="Adriaenssens E.M."/>
            <person name="Foster-Nyarko E."/>
            <person name="Jarju S."/>
            <person name="Secka A."/>
            <person name="Antonio M."/>
            <person name="Oren A."/>
            <person name="Chaudhuri R.R."/>
            <person name="La Ragione R."/>
            <person name="Hildebrand F."/>
            <person name="Pallen M.J."/>
        </authorList>
    </citation>
    <scope>NUCLEOTIDE SEQUENCE</scope>
    <source>
        <strain evidence="6">6966</strain>
    </source>
</reference>
<evidence type="ECO:0000259" key="5">
    <source>
        <dbReference type="PROSITE" id="PS51379"/>
    </source>
</evidence>
<sequence length="273" mass="30674">MQLKRIQPVYFSPTHTSAKIVTMIAEGMDIMVNTEIDLTYPFADQKTIPSDTLAIIGVPTYAGRIAPTALERLQKIKGDNTPAIIVVLYGNRDYEDALLELRNSVKQLGFFPVAGGAFIGEHSYSTEQFPTAAGRPDVPDLQIAAEFGKNIIKQLDQYTDIKELPVLDVKGNFPYKENKPKTPATPITIDELCTQCQHCIEICPVETIELKEEIVSDPEVCIKCCACVKECPNGARVFNTPFSEFLFKNFHERKEPELFYPTRQNIPCFTIYD</sequence>
<dbReference type="SUPFAM" id="SSF52218">
    <property type="entry name" value="Flavoproteins"/>
    <property type="match status" value="1"/>
</dbReference>
<dbReference type="GO" id="GO:0046872">
    <property type="term" value="F:metal ion binding"/>
    <property type="evidence" value="ECO:0007669"/>
    <property type="project" value="UniProtKB-KW"/>
</dbReference>
<feature type="domain" description="4Fe-4S ferredoxin-type" evidence="5">
    <location>
        <begin position="214"/>
        <end position="241"/>
    </location>
</feature>
<comment type="caution">
    <text evidence="6">The sequence shown here is derived from an EMBL/GenBank/DDBJ whole genome shotgun (WGS) entry which is preliminary data.</text>
</comment>
<keyword evidence="2" id="KW-0479">Metal-binding</keyword>
<dbReference type="GO" id="GO:0051539">
    <property type="term" value="F:4 iron, 4 sulfur cluster binding"/>
    <property type="evidence" value="ECO:0007669"/>
    <property type="project" value="UniProtKB-KW"/>
</dbReference>
<evidence type="ECO:0000256" key="4">
    <source>
        <dbReference type="ARBA" id="ARBA00023014"/>
    </source>
</evidence>
<keyword evidence="1" id="KW-0004">4Fe-4S</keyword>